<feature type="region of interest" description="Disordered" evidence="1">
    <location>
        <begin position="41"/>
        <end position="136"/>
    </location>
</feature>
<accession>A0A663EM21</accession>
<organism evidence="2 3">
    <name type="scientific">Aquila chrysaetos chrysaetos</name>
    <dbReference type="NCBI Taxonomy" id="223781"/>
    <lineage>
        <taxon>Eukaryota</taxon>
        <taxon>Metazoa</taxon>
        <taxon>Chordata</taxon>
        <taxon>Craniata</taxon>
        <taxon>Vertebrata</taxon>
        <taxon>Euteleostomi</taxon>
        <taxon>Archelosauria</taxon>
        <taxon>Archosauria</taxon>
        <taxon>Dinosauria</taxon>
        <taxon>Saurischia</taxon>
        <taxon>Theropoda</taxon>
        <taxon>Coelurosauria</taxon>
        <taxon>Aves</taxon>
        <taxon>Neognathae</taxon>
        <taxon>Neoaves</taxon>
        <taxon>Telluraves</taxon>
        <taxon>Accipitrimorphae</taxon>
        <taxon>Accipitriformes</taxon>
        <taxon>Accipitridae</taxon>
        <taxon>Accipitrinae</taxon>
        <taxon>Aquila</taxon>
    </lineage>
</organism>
<proteinExistence type="predicted"/>
<evidence type="ECO:0000313" key="3">
    <source>
        <dbReference type="Proteomes" id="UP000472275"/>
    </source>
</evidence>
<feature type="compositionally biased region" description="Basic residues" evidence="1">
    <location>
        <begin position="83"/>
        <end position="96"/>
    </location>
</feature>
<dbReference type="AlphaFoldDB" id="A0A663EM21"/>
<dbReference type="InParanoid" id="A0A663EM21"/>
<feature type="compositionally biased region" description="Basic and acidic residues" evidence="1">
    <location>
        <begin position="196"/>
        <end position="206"/>
    </location>
</feature>
<name>A0A663EM21_AQUCH</name>
<sequence>EAPVSAGGGGSPPRRLPLGLYLVVLPGARGWLAVAPSQHSHSLIGGRGAESPPPAAAASPLHGSGGAGSTQLARLGSAPLRGPHTRSGRNARRRGSGGRPDGFAATRRGLARTRSLPFSRQSQGGRGRGAARAAAFKPERGRLAAVSAGPYRSLLPAPVTGGGRPASPPQTPQRGSRRLPQTRTCLAPPSHPGRACAERPGREARWRGGRRGRAAEAKGGRRAPGPLSALASSTHRRGSSGSRGSRGPPWNEILSLIEVQNFGRSSSV</sequence>
<evidence type="ECO:0000256" key="1">
    <source>
        <dbReference type="SAM" id="MobiDB-lite"/>
    </source>
</evidence>
<reference evidence="2" key="1">
    <citation type="submission" date="2025-08" db="UniProtKB">
        <authorList>
            <consortium name="Ensembl"/>
        </authorList>
    </citation>
    <scope>IDENTIFICATION</scope>
</reference>
<feature type="region of interest" description="Disordered" evidence="1">
    <location>
        <begin position="155"/>
        <end position="251"/>
    </location>
</feature>
<keyword evidence="3" id="KW-1185">Reference proteome</keyword>
<protein>
    <submittedName>
        <fullName evidence="2">Uncharacterized protein</fullName>
    </submittedName>
</protein>
<dbReference type="Ensembl" id="ENSACCT00020013935.1">
    <property type="protein sequence ID" value="ENSACCP00020013332.1"/>
    <property type="gene ID" value="ENSACCG00020009180.1"/>
</dbReference>
<dbReference type="Proteomes" id="UP000472275">
    <property type="component" value="Chromosome 25"/>
</dbReference>
<reference evidence="2" key="2">
    <citation type="submission" date="2025-09" db="UniProtKB">
        <authorList>
            <consortium name="Ensembl"/>
        </authorList>
    </citation>
    <scope>IDENTIFICATION</scope>
</reference>
<evidence type="ECO:0000313" key="2">
    <source>
        <dbReference type="Ensembl" id="ENSACCP00020013332.1"/>
    </source>
</evidence>